<dbReference type="Proteomes" id="UP000315496">
    <property type="component" value="Chromosome 1"/>
</dbReference>
<gene>
    <name evidence="2" type="ORF">GMRT_13548</name>
</gene>
<feature type="region of interest" description="Disordered" evidence="1">
    <location>
        <begin position="1"/>
        <end position="70"/>
    </location>
</feature>
<feature type="compositionally biased region" description="Polar residues" evidence="1">
    <location>
        <begin position="611"/>
        <end position="640"/>
    </location>
</feature>
<feature type="region of interest" description="Disordered" evidence="1">
    <location>
        <begin position="160"/>
        <end position="182"/>
    </location>
</feature>
<organism evidence="2 3">
    <name type="scientific">Giardia muris</name>
    <dbReference type="NCBI Taxonomy" id="5742"/>
    <lineage>
        <taxon>Eukaryota</taxon>
        <taxon>Metamonada</taxon>
        <taxon>Diplomonadida</taxon>
        <taxon>Hexamitidae</taxon>
        <taxon>Giardiinae</taxon>
        <taxon>Giardia</taxon>
    </lineage>
</organism>
<feature type="compositionally biased region" description="Polar residues" evidence="1">
    <location>
        <begin position="520"/>
        <end position="545"/>
    </location>
</feature>
<name>A0A4Z1T2U2_GIAMU</name>
<comment type="caution">
    <text evidence="2">The sequence shown here is derived from an EMBL/GenBank/DDBJ whole genome shotgun (WGS) entry which is preliminary data.</text>
</comment>
<dbReference type="VEuPathDB" id="GiardiaDB:GMRT_13548"/>
<evidence type="ECO:0000313" key="2">
    <source>
        <dbReference type="EMBL" id="TNJ29968.1"/>
    </source>
</evidence>
<dbReference type="EMBL" id="VDLU01000001">
    <property type="protein sequence ID" value="TNJ29968.1"/>
    <property type="molecule type" value="Genomic_DNA"/>
</dbReference>
<feature type="region of interest" description="Disordered" evidence="1">
    <location>
        <begin position="592"/>
        <end position="702"/>
    </location>
</feature>
<dbReference type="OrthoDB" id="10254136at2759"/>
<keyword evidence="3" id="KW-1185">Reference proteome</keyword>
<feature type="region of interest" description="Disordered" evidence="1">
    <location>
        <begin position="520"/>
        <end position="562"/>
    </location>
</feature>
<proteinExistence type="predicted"/>
<feature type="compositionally biased region" description="Basic and acidic residues" evidence="1">
    <location>
        <begin position="14"/>
        <end position="24"/>
    </location>
</feature>
<dbReference type="AlphaFoldDB" id="A0A4Z1T2U2"/>
<reference evidence="2 3" key="1">
    <citation type="submission" date="2019-05" db="EMBL/GenBank/DDBJ databases">
        <title>The compact genome of Giardia muris reveals important steps in the evolution of intestinal protozoan parasites.</title>
        <authorList>
            <person name="Xu F."/>
            <person name="Jimenez-Gonzalez A."/>
            <person name="Einarsson E."/>
            <person name="Astvaldsson A."/>
            <person name="Peirasmaki D."/>
            <person name="Eckmann L."/>
            <person name="Andersson J.O."/>
            <person name="Svard S.G."/>
            <person name="Jerlstrom-Hultqvist J."/>
        </authorList>
    </citation>
    <scope>NUCLEOTIDE SEQUENCE [LARGE SCALE GENOMIC DNA]</scope>
    <source>
        <strain evidence="2 3">Roberts-Thomson</strain>
    </source>
</reference>
<accession>A0A4Z1T2U2</accession>
<feature type="compositionally biased region" description="Basic and acidic residues" evidence="1">
    <location>
        <begin position="160"/>
        <end position="169"/>
    </location>
</feature>
<protein>
    <submittedName>
        <fullName evidence="2">Uncharacterized protein</fullName>
    </submittedName>
</protein>
<evidence type="ECO:0000256" key="1">
    <source>
        <dbReference type="SAM" id="MobiDB-lite"/>
    </source>
</evidence>
<sequence length="702" mass="79367">MRNIRAQQLAARTRSRDQSARRQEPPPSDAPLYQHRFSALESHSGLQRSSSTRRRAVHSETNQPFELDPAILDTQPLVPLDGFAFPDEEEKPVDPRLFQKVLEQLVTSRNGLVDAQRQIGELDALCNIKDKHILGLRQKLLDVEAERQKTKGLLEKVMKDVGKEQEPRRSMRPASNTEGTREAKIQTKLQSQFLDMVLDKADVQIDFNVASFVQEENEDSDETRIMVTPAEALVRPEMPSVGNLIDITVSRYKTLSHEVIKEKDALTLCRVCSYNILRRQLEKEMIEADDELELHDSNDDINDNMLLNKLFDDEFVEDVDEVRGTMISRLTGDLMLRTSIIVPNSHSMLREGIYKLCAAHPMGQISFSNPYITESFKGNYCGVFDAPLPKSYRLYASDVKNRMLMEMYTLLILRQRLRFNAMVSQKIPNVLFAQSAKDTNIRHVEAAREHYLKYFRDFREYREITEADLRYEQSRTLTNRYYENCHDKPVDTTDICVGPGCGSSVLTGSMLDTAIKMSYGSNRDTTTGLMSLTHADQSPTRSSPPSELPAIDSPLAGNFIDIGHHPFSGVPISLQPEPQPLRPQLQMQQKNQNNMYPPQAPTSHRPASMTPRRQPSASDLISQSRVPPKQLQQVHGSTGEKTPREEPRMNSGKPPLKLDLPPSTLPNVNQVEPKRAASPIQDSSISDGTYLDGISDILCGDD</sequence>
<evidence type="ECO:0000313" key="3">
    <source>
        <dbReference type="Proteomes" id="UP000315496"/>
    </source>
</evidence>